<dbReference type="InterPro" id="IPR023997">
    <property type="entry name" value="TonB-dep_OMP_SusC/RagA_CS"/>
</dbReference>
<dbReference type="NCBIfam" id="TIGR04056">
    <property type="entry name" value="OMP_RagA_SusC"/>
    <property type="match status" value="1"/>
</dbReference>
<evidence type="ECO:0000313" key="14">
    <source>
        <dbReference type="Proteomes" id="UP000295741"/>
    </source>
</evidence>
<dbReference type="Pfam" id="PF07715">
    <property type="entry name" value="Plug"/>
    <property type="match status" value="1"/>
</dbReference>
<dbReference type="InterPro" id="IPR037066">
    <property type="entry name" value="Plug_dom_sf"/>
</dbReference>
<evidence type="ECO:0000256" key="6">
    <source>
        <dbReference type="ARBA" id="ARBA00023136"/>
    </source>
</evidence>
<evidence type="ECO:0000256" key="2">
    <source>
        <dbReference type="ARBA" id="ARBA00022448"/>
    </source>
</evidence>
<dbReference type="InterPro" id="IPR039426">
    <property type="entry name" value="TonB-dep_rcpt-like"/>
</dbReference>
<dbReference type="PROSITE" id="PS52016">
    <property type="entry name" value="TONB_DEPENDENT_REC_3"/>
    <property type="match status" value="1"/>
</dbReference>
<dbReference type="SUPFAM" id="SSF56935">
    <property type="entry name" value="Porins"/>
    <property type="match status" value="1"/>
</dbReference>
<dbReference type="Pfam" id="PF13715">
    <property type="entry name" value="CarbopepD_reg_2"/>
    <property type="match status" value="1"/>
</dbReference>
<dbReference type="SUPFAM" id="SSF49464">
    <property type="entry name" value="Carboxypeptidase regulatory domain-like"/>
    <property type="match status" value="1"/>
</dbReference>
<feature type="domain" description="TonB-dependent receptor plug" evidence="12">
    <location>
        <begin position="113"/>
        <end position="232"/>
    </location>
</feature>
<evidence type="ECO:0000256" key="7">
    <source>
        <dbReference type="ARBA" id="ARBA00023237"/>
    </source>
</evidence>
<accession>A0A4R6J2F8</accession>
<sequence length="1043" mass="112807">MRKLMALVASAVLFMAQLQAQTSRTFTGKVTDSKGAPLSGVTVSAGSDRKTVTDNAGNFTIQVAANVRSLRFSYVGFNILDASISDKNSITVSMTEEDKSLSEVVVVGYGTQKKKEITGSIASVKGEALANKPTQSFDQALGGRAAGVQVTIPSGVLNSPPVIRIRGTNSISLSSYPLIVLDGVPMFTGDFSSTSSAGNILASINPNDIESVDVAKDAAATAIYGSRAANGVLFITTKKGKVGRSKVTLDSWVGFSQVQRLPELMNAFQYTDYKNEALVNAGTFNAATNAFALTNGPNGQPINTRWYDYVYRTGVQHSNTISVSGANESTSYYFSAGYTEQEGIIKRNDYRRLSLTMNVDHKVGKAINIGGKIQYSSEKNLAAVSSGSLGDAFATAGLGRVALVTAPNISPYNNDGTYNYNGALIGVMNNKQGQVGFNNPVIQLDLNRNDNYIDHIIGNVYAQIKPFSWLTGRTTYGIDYVLSDNDAFFHPISGEGFSSTGSVTSNFSKNKRWVWTTTLQFDKTFGEKHTVSALAGIEHQKSDNNGYGLNRITVSDPAFTNIQGGWATPNTAGLSVGENYLYSEFGRVQYNYDRKYYLTGNLRRDGASQLGANTKYGTFWGVSAGWEVMNEKFWSAAKLDRVFSSFKVRASYGKVGNIGGLGNFASLSQFGSGLYGGNATVPYSQAGNPNLTWETSKKTDIGINFGILKDKITAEIGYYNSNNNGLLLFVPQPPSAGLPSTIPQNIGTMYNRGFEFQVNWNAVSKKDFSWNTSFNLSTNANKVTSLAPGINNIIGSTGGLENPSITLPGHPISMIFVTRTKGVDPATGRRIFVNAAGRDVYFQHVAPAGQSRFMFSDGTTAGTVSNADAVVYKNTNPKVFGGWENTFRFKGFELTALLTYQFGNWIYYGTQAGLRDQRFWNNETAVLRRWQKAGDVTDIPKPIFGDNVSNGSSFPLDINVFKGDFVKLRTLTIGYNLPKSLLEKIKVSSARFYINGNNLLILTKYPGPDPEVSSNGNGTTNFGVDRNTVANQRGLTVGLNVGF</sequence>
<comment type="similarity">
    <text evidence="8 9">Belongs to the TonB-dependent receptor family.</text>
</comment>
<evidence type="ECO:0000256" key="3">
    <source>
        <dbReference type="ARBA" id="ARBA00022452"/>
    </source>
</evidence>
<keyword evidence="2 8" id="KW-0813">Transport</keyword>
<dbReference type="Gene3D" id="2.40.170.20">
    <property type="entry name" value="TonB-dependent receptor, beta-barrel domain"/>
    <property type="match status" value="1"/>
</dbReference>
<dbReference type="OrthoDB" id="9768177at2"/>
<evidence type="ECO:0000256" key="4">
    <source>
        <dbReference type="ARBA" id="ARBA00022692"/>
    </source>
</evidence>
<dbReference type="NCBIfam" id="TIGR04057">
    <property type="entry name" value="SusC_RagA_signa"/>
    <property type="match status" value="1"/>
</dbReference>
<dbReference type="InterPro" id="IPR036942">
    <property type="entry name" value="Beta-barrel_TonB_sf"/>
</dbReference>
<protein>
    <submittedName>
        <fullName evidence="13">TonB-linked SusC/RagA family outer membrane protein</fullName>
    </submittedName>
</protein>
<feature type="signal peptide" evidence="10">
    <location>
        <begin position="1"/>
        <end position="20"/>
    </location>
</feature>
<keyword evidence="6 8" id="KW-0472">Membrane</keyword>
<evidence type="ECO:0000259" key="11">
    <source>
        <dbReference type="Pfam" id="PF00593"/>
    </source>
</evidence>
<evidence type="ECO:0000256" key="5">
    <source>
        <dbReference type="ARBA" id="ARBA00023077"/>
    </source>
</evidence>
<organism evidence="13 14">
    <name type="scientific">Sediminibacterium goheungense</name>
    <dbReference type="NCBI Taxonomy" id="1086393"/>
    <lineage>
        <taxon>Bacteria</taxon>
        <taxon>Pseudomonadati</taxon>
        <taxon>Bacteroidota</taxon>
        <taxon>Chitinophagia</taxon>
        <taxon>Chitinophagales</taxon>
        <taxon>Chitinophagaceae</taxon>
        <taxon>Sediminibacterium</taxon>
    </lineage>
</organism>
<keyword evidence="3 8" id="KW-1134">Transmembrane beta strand</keyword>
<dbReference type="AlphaFoldDB" id="A0A4R6J2F8"/>
<gene>
    <name evidence="13" type="ORF">BC659_1043</name>
</gene>
<proteinExistence type="inferred from homology"/>
<keyword evidence="5 9" id="KW-0798">TonB box</keyword>
<dbReference type="Pfam" id="PF00593">
    <property type="entry name" value="TonB_dep_Rec_b-barrel"/>
    <property type="match status" value="1"/>
</dbReference>
<evidence type="ECO:0000256" key="1">
    <source>
        <dbReference type="ARBA" id="ARBA00004571"/>
    </source>
</evidence>
<evidence type="ECO:0000259" key="12">
    <source>
        <dbReference type="Pfam" id="PF07715"/>
    </source>
</evidence>
<dbReference type="Gene3D" id="2.60.40.1120">
    <property type="entry name" value="Carboxypeptidase-like, regulatory domain"/>
    <property type="match status" value="1"/>
</dbReference>
<dbReference type="Gene3D" id="2.170.130.10">
    <property type="entry name" value="TonB-dependent receptor, plug domain"/>
    <property type="match status" value="1"/>
</dbReference>
<evidence type="ECO:0000256" key="9">
    <source>
        <dbReference type="RuleBase" id="RU003357"/>
    </source>
</evidence>
<evidence type="ECO:0000313" key="13">
    <source>
        <dbReference type="EMBL" id="TDO28961.1"/>
    </source>
</evidence>
<dbReference type="RefSeq" id="WP_133473573.1">
    <property type="nucleotide sequence ID" value="NZ_SNWP01000010.1"/>
</dbReference>
<dbReference type="InterPro" id="IPR000531">
    <property type="entry name" value="Beta-barrel_TonB"/>
</dbReference>
<keyword evidence="10" id="KW-0732">Signal</keyword>
<dbReference type="InterPro" id="IPR012910">
    <property type="entry name" value="Plug_dom"/>
</dbReference>
<name>A0A4R6J2F8_9BACT</name>
<evidence type="ECO:0000256" key="10">
    <source>
        <dbReference type="SAM" id="SignalP"/>
    </source>
</evidence>
<evidence type="ECO:0000256" key="8">
    <source>
        <dbReference type="PROSITE-ProRule" id="PRU01360"/>
    </source>
</evidence>
<keyword evidence="14" id="KW-1185">Reference proteome</keyword>
<keyword evidence="4 8" id="KW-0812">Transmembrane</keyword>
<comment type="caution">
    <text evidence="13">The sequence shown here is derived from an EMBL/GenBank/DDBJ whole genome shotgun (WGS) entry which is preliminary data.</text>
</comment>
<dbReference type="InterPro" id="IPR008969">
    <property type="entry name" value="CarboxyPept-like_regulatory"/>
</dbReference>
<feature type="domain" description="TonB-dependent receptor-like beta-barrel" evidence="11">
    <location>
        <begin position="411"/>
        <end position="785"/>
    </location>
</feature>
<comment type="subcellular location">
    <subcellularLocation>
        <location evidence="1 8">Cell outer membrane</location>
        <topology evidence="1 8">Multi-pass membrane protein</topology>
    </subcellularLocation>
</comment>
<reference evidence="13 14" key="1">
    <citation type="submission" date="2019-03" db="EMBL/GenBank/DDBJ databases">
        <title>Genomic Encyclopedia of Archaeal and Bacterial Type Strains, Phase II (KMG-II): from individual species to whole genera.</title>
        <authorList>
            <person name="Goeker M."/>
        </authorList>
    </citation>
    <scope>NUCLEOTIDE SEQUENCE [LARGE SCALE GENOMIC DNA]</scope>
    <source>
        <strain evidence="13 14">DSM 28323</strain>
    </source>
</reference>
<feature type="chain" id="PRO_5020322342" evidence="10">
    <location>
        <begin position="21"/>
        <end position="1043"/>
    </location>
</feature>
<keyword evidence="7 8" id="KW-0998">Cell outer membrane</keyword>
<dbReference type="GO" id="GO:0009279">
    <property type="term" value="C:cell outer membrane"/>
    <property type="evidence" value="ECO:0007669"/>
    <property type="project" value="UniProtKB-SubCell"/>
</dbReference>
<dbReference type="EMBL" id="SNWP01000010">
    <property type="protein sequence ID" value="TDO28961.1"/>
    <property type="molecule type" value="Genomic_DNA"/>
</dbReference>
<dbReference type="InterPro" id="IPR023996">
    <property type="entry name" value="TonB-dep_OMP_SusC/RagA"/>
</dbReference>
<dbReference type="Proteomes" id="UP000295741">
    <property type="component" value="Unassembled WGS sequence"/>
</dbReference>